<evidence type="ECO:0000313" key="2">
    <source>
        <dbReference type="EMBL" id="ADB37722.1"/>
    </source>
</evidence>
<dbReference type="AlphaFoldDB" id="D2QPY9"/>
<organism evidence="2 3">
    <name type="scientific">Spirosoma linguale (strain ATCC 33905 / DSM 74 / LMG 10896 / Claus 1)</name>
    <dbReference type="NCBI Taxonomy" id="504472"/>
    <lineage>
        <taxon>Bacteria</taxon>
        <taxon>Pseudomonadati</taxon>
        <taxon>Bacteroidota</taxon>
        <taxon>Cytophagia</taxon>
        <taxon>Cytophagales</taxon>
        <taxon>Cytophagaceae</taxon>
        <taxon>Spirosoma</taxon>
    </lineage>
</organism>
<dbReference type="HOGENOM" id="CLU_030571_2_1_10"/>
<dbReference type="Pfam" id="PF00753">
    <property type="entry name" value="Lactamase_B"/>
    <property type="match status" value="1"/>
</dbReference>
<dbReference type="InterPro" id="IPR050855">
    <property type="entry name" value="NDM-1-like"/>
</dbReference>
<dbReference type="SUPFAM" id="SSF56281">
    <property type="entry name" value="Metallo-hydrolase/oxidoreductase"/>
    <property type="match status" value="1"/>
</dbReference>
<sequence>MPTLQQITPSLYQISLGVVNAFIIKDGDDDLTLVDTGYKGSLPRIFSAIKQGGYKPAAIKRVILTHAHPDHAGSAAAIKAELGIPLLAHQQEAPLLDEGLSGNAPISCSPGVINWLIYSLFIKRGASTIDPVHVDDRLNHLDIISVAGGLQVIHTPGHSAGHIALLLKREGVLIAGDLCANVAGLDLSTVYENRALALKSIMEVGAFHFDKAVFGHGRPLKQQANRQLNTKFGPMYHRQNIP</sequence>
<feature type="domain" description="Metallo-beta-lactamase" evidence="1">
    <location>
        <begin position="18"/>
        <end position="216"/>
    </location>
</feature>
<dbReference type="SMART" id="SM00849">
    <property type="entry name" value="Lactamase_B"/>
    <property type="match status" value="1"/>
</dbReference>
<dbReference type="eggNOG" id="COG0491">
    <property type="taxonomic scope" value="Bacteria"/>
</dbReference>
<dbReference type="EMBL" id="CP001769">
    <property type="protein sequence ID" value="ADB37722.1"/>
    <property type="molecule type" value="Genomic_DNA"/>
</dbReference>
<dbReference type="PANTHER" id="PTHR42951:SF17">
    <property type="entry name" value="METALLO-BETA-LACTAMASE DOMAIN-CONTAINING PROTEIN"/>
    <property type="match status" value="1"/>
</dbReference>
<keyword evidence="3" id="KW-1185">Reference proteome</keyword>
<protein>
    <submittedName>
        <fullName evidence="2">Beta-lactamase domain protein</fullName>
    </submittedName>
</protein>
<proteinExistence type="predicted"/>
<dbReference type="InterPro" id="IPR036866">
    <property type="entry name" value="RibonucZ/Hydroxyglut_hydro"/>
</dbReference>
<evidence type="ECO:0000259" key="1">
    <source>
        <dbReference type="SMART" id="SM00849"/>
    </source>
</evidence>
<gene>
    <name evidence="2" type="ordered locus">Slin_1675</name>
</gene>
<dbReference type="Gene3D" id="3.60.15.10">
    <property type="entry name" value="Ribonuclease Z/Hydroxyacylglutathione hydrolase-like"/>
    <property type="match status" value="1"/>
</dbReference>
<dbReference type="InterPro" id="IPR001279">
    <property type="entry name" value="Metallo-B-lactamas"/>
</dbReference>
<reference evidence="2 3" key="1">
    <citation type="journal article" date="2010" name="Stand. Genomic Sci.">
        <title>Complete genome sequence of Spirosoma linguale type strain (1).</title>
        <authorList>
            <person name="Lail K."/>
            <person name="Sikorski J."/>
            <person name="Saunders E."/>
            <person name="Lapidus A."/>
            <person name="Glavina Del Rio T."/>
            <person name="Copeland A."/>
            <person name="Tice H."/>
            <person name="Cheng J.-F."/>
            <person name="Lucas S."/>
            <person name="Nolan M."/>
            <person name="Bruce D."/>
            <person name="Goodwin L."/>
            <person name="Pitluck S."/>
            <person name="Ivanova N."/>
            <person name="Mavromatis K."/>
            <person name="Ovchinnikova G."/>
            <person name="Pati A."/>
            <person name="Chen A."/>
            <person name="Palaniappan K."/>
            <person name="Land M."/>
            <person name="Hauser L."/>
            <person name="Chang Y.-J."/>
            <person name="Jeffries C.D."/>
            <person name="Chain P."/>
            <person name="Brettin T."/>
            <person name="Detter J.C."/>
            <person name="Schuetze A."/>
            <person name="Rohde M."/>
            <person name="Tindall B.J."/>
            <person name="Goeker M."/>
            <person name="Bristow J."/>
            <person name="Eisen J.A."/>
            <person name="Markowitz V."/>
            <person name="Hugenholtz P."/>
            <person name="Kyrpides N.C."/>
            <person name="Klenk H.-P."/>
            <person name="Chen F."/>
        </authorList>
    </citation>
    <scope>NUCLEOTIDE SEQUENCE [LARGE SCALE GENOMIC DNA]</scope>
    <source>
        <strain evidence="3">ATCC 33905 / DSM 74 / LMG 10896 / Claus 1</strain>
    </source>
</reference>
<dbReference type="RefSeq" id="WP_012926273.1">
    <property type="nucleotide sequence ID" value="NC_013730.1"/>
</dbReference>
<accession>D2QPY9</accession>
<dbReference type="PANTHER" id="PTHR42951">
    <property type="entry name" value="METALLO-BETA-LACTAMASE DOMAIN-CONTAINING"/>
    <property type="match status" value="1"/>
</dbReference>
<name>D2QPY9_SPILD</name>
<dbReference type="KEGG" id="sli:Slin_1675"/>
<evidence type="ECO:0000313" key="3">
    <source>
        <dbReference type="Proteomes" id="UP000002028"/>
    </source>
</evidence>
<dbReference type="Proteomes" id="UP000002028">
    <property type="component" value="Chromosome"/>
</dbReference>
<dbReference type="CDD" id="cd07721">
    <property type="entry name" value="yflN-like_MBL-fold"/>
    <property type="match status" value="1"/>
</dbReference>
<dbReference type="STRING" id="504472.Slin_1675"/>